<dbReference type="Pfam" id="PF02458">
    <property type="entry name" value="Transferase"/>
    <property type="match status" value="2"/>
</dbReference>
<dbReference type="InterPro" id="IPR023213">
    <property type="entry name" value="CAT-like_dom_sf"/>
</dbReference>
<gene>
    <name evidence="5" type="primary">LOC104783720</name>
</gene>
<proteinExistence type="inferred from homology"/>
<evidence type="ECO:0000256" key="2">
    <source>
        <dbReference type="ARBA" id="ARBA00022679"/>
    </source>
</evidence>
<protein>
    <submittedName>
        <fullName evidence="5">BAHD acyltransferase At5g47980-like</fullName>
    </submittedName>
</protein>
<dbReference type="Gene3D" id="3.30.559.10">
    <property type="entry name" value="Chloramphenicol acetyltransferase-like domain"/>
    <property type="match status" value="3"/>
</dbReference>
<dbReference type="RefSeq" id="XP_019099634.1">
    <property type="nucleotide sequence ID" value="XM_019244089.1"/>
</dbReference>
<name>A0ABM1RKU6_CAMSA</name>
<keyword evidence="3" id="KW-0012">Acyltransferase</keyword>
<evidence type="ECO:0000256" key="1">
    <source>
        <dbReference type="ARBA" id="ARBA00009861"/>
    </source>
</evidence>
<reference evidence="5" key="2">
    <citation type="submission" date="2025-08" db="UniProtKB">
        <authorList>
            <consortium name="RefSeq"/>
        </authorList>
    </citation>
    <scope>IDENTIFICATION</scope>
    <source>
        <tissue evidence="5">Leaf</tissue>
    </source>
</reference>
<dbReference type="PANTHER" id="PTHR31623">
    <property type="entry name" value="F21J9.9"/>
    <property type="match status" value="1"/>
</dbReference>
<keyword evidence="2" id="KW-0808">Transferase</keyword>
<dbReference type="PANTHER" id="PTHR31623:SF22">
    <property type="entry name" value="ACETYL-COA:BENZYLALCOHOL ACETYLTRANFERASE-LIKE PROTEIN-RELATED"/>
    <property type="match status" value="1"/>
</dbReference>
<sequence length="464" mass="50298">MAIGICISHKIADAASISTFIRSWAAMARGEGESVAGPEFAAANFYPPANPFFKLPILPPVYTAAFLFYTKDELISPEHSSNKLKTSLSETLTKFYPLAGRINGVTIDCNDEGAIFVDARVNSCPLSDVLRCPDFKAIQQLLPVDVIDNPYEAASTWPLLLVKATYFSCGGMAIGICISHKIADAASISTFIRSWAAMARGEGESVAGPEFAAANFYPPANPFFKLPVDEHANKISRITKRFVFGASKLEELRTKAASADVVARPTRVESVTALLWKAFVAAASSNTNTSVTKVLILPSNLRPKIPSLLPESLIGNVMFSSAVLSVSGEEQVKIEEAVRDLRKKKEDLRVVIQDEGGSTSLMMGSKIANLMLSNYSMLSYETHQPYTLSSWCKLPLYQASFGWGSPVWVAGNVAPTLENVTMLIDSKDGKGIEALVTLPEENMMCFEQNPELLAFASVNPSVMV</sequence>
<evidence type="ECO:0000313" key="4">
    <source>
        <dbReference type="Proteomes" id="UP000694864"/>
    </source>
</evidence>
<dbReference type="Proteomes" id="UP000694864">
    <property type="component" value="Chromosome 4"/>
</dbReference>
<dbReference type="GeneID" id="104783720"/>
<reference evidence="4" key="1">
    <citation type="journal article" date="2014" name="Nat. Commun.">
        <title>The emerging biofuel crop Camelina sativa retains a highly undifferentiated hexaploid genome structure.</title>
        <authorList>
            <person name="Kagale S."/>
            <person name="Koh C."/>
            <person name="Nixon J."/>
            <person name="Bollina V."/>
            <person name="Clarke W.E."/>
            <person name="Tuteja R."/>
            <person name="Spillane C."/>
            <person name="Robinson S.J."/>
            <person name="Links M.G."/>
            <person name="Clarke C."/>
            <person name="Higgins E.E."/>
            <person name="Huebert T."/>
            <person name="Sharpe A.G."/>
            <person name="Parkin I.A."/>
        </authorList>
    </citation>
    <scope>NUCLEOTIDE SEQUENCE [LARGE SCALE GENOMIC DNA]</scope>
    <source>
        <strain evidence="4">cv. DH55</strain>
    </source>
</reference>
<keyword evidence="4" id="KW-1185">Reference proteome</keyword>
<organism evidence="4 5">
    <name type="scientific">Camelina sativa</name>
    <name type="common">False flax</name>
    <name type="synonym">Myagrum sativum</name>
    <dbReference type="NCBI Taxonomy" id="90675"/>
    <lineage>
        <taxon>Eukaryota</taxon>
        <taxon>Viridiplantae</taxon>
        <taxon>Streptophyta</taxon>
        <taxon>Embryophyta</taxon>
        <taxon>Tracheophyta</taxon>
        <taxon>Spermatophyta</taxon>
        <taxon>Magnoliopsida</taxon>
        <taxon>eudicotyledons</taxon>
        <taxon>Gunneridae</taxon>
        <taxon>Pentapetalae</taxon>
        <taxon>rosids</taxon>
        <taxon>malvids</taxon>
        <taxon>Brassicales</taxon>
        <taxon>Brassicaceae</taxon>
        <taxon>Camelineae</taxon>
        <taxon>Camelina</taxon>
    </lineage>
</organism>
<evidence type="ECO:0000313" key="5">
    <source>
        <dbReference type="RefSeq" id="XP_019099634.1"/>
    </source>
</evidence>
<comment type="similarity">
    <text evidence="1">Belongs to the plant acyltransferase family.</text>
</comment>
<accession>A0ABM1RKU6</accession>
<evidence type="ECO:0000256" key="3">
    <source>
        <dbReference type="ARBA" id="ARBA00023315"/>
    </source>
</evidence>